<evidence type="ECO:0000313" key="2">
    <source>
        <dbReference type="Proteomes" id="UP000487649"/>
    </source>
</evidence>
<protein>
    <submittedName>
        <fullName evidence="1">Uncharacterized protein</fullName>
    </submittedName>
</protein>
<dbReference type="RefSeq" id="WP_009607366.1">
    <property type="nucleotide sequence ID" value="NZ_CABJBH010000003.1"/>
</dbReference>
<dbReference type="EMBL" id="WMQE01000019">
    <property type="protein sequence ID" value="MTK21606.1"/>
    <property type="molecule type" value="Genomic_DNA"/>
</dbReference>
<dbReference type="Proteomes" id="UP000487649">
    <property type="component" value="Unassembled WGS sequence"/>
</dbReference>
<gene>
    <name evidence="1" type="ORF">GMA92_09250</name>
</gene>
<sequence length="78" mass="8300">MGNLTAINVPGTDLLPGEFHVLSPTGISITPPSMTMNDHLSENNLFSFSGITLPMGLISVTDIVPCYAQIQIIGQILM</sequence>
<reference evidence="1 2" key="1">
    <citation type="journal article" date="2019" name="Nat. Med.">
        <title>A library of human gut bacterial isolates paired with longitudinal multiomics data enables mechanistic microbiome research.</title>
        <authorList>
            <person name="Poyet M."/>
            <person name="Groussin M."/>
            <person name="Gibbons S.M."/>
            <person name="Avila-Pacheco J."/>
            <person name="Jiang X."/>
            <person name="Kearney S.M."/>
            <person name="Perrotta A.R."/>
            <person name="Berdy B."/>
            <person name="Zhao S."/>
            <person name="Lieberman T.D."/>
            <person name="Swanson P.K."/>
            <person name="Smith M."/>
            <person name="Roesemann S."/>
            <person name="Alexander J.E."/>
            <person name="Rich S.A."/>
            <person name="Livny J."/>
            <person name="Vlamakis H."/>
            <person name="Clish C."/>
            <person name="Bullock K."/>
            <person name="Deik A."/>
            <person name="Scott J."/>
            <person name="Pierce K.A."/>
            <person name="Xavier R.J."/>
            <person name="Alm E.J."/>
        </authorList>
    </citation>
    <scope>NUCLEOTIDE SEQUENCE [LARGE SCALE GENOMIC DNA]</scope>
    <source>
        <strain evidence="1 2">BIOML-A198</strain>
    </source>
</reference>
<evidence type="ECO:0000313" key="1">
    <source>
        <dbReference type="EMBL" id="MTK21606.1"/>
    </source>
</evidence>
<proteinExistence type="predicted"/>
<organism evidence="1 2">
    <name type="scientific">Turicibacter sanguinis</name>
    <dbReference type="NCBI Taxonomy" id="154288"/>
    <lineage>
        <taxon>Bacteria</taxon>
        <taxon>Bacillati</taxon>
        <taxon>Bacillota</taxon>
        <taxon>Erysipelotrichia</taxon>
        <taxon>Erysipelotrichales</taxon>
        <taxon>Turicibacteraceae</taxon>
        <taxon>Turicibacter</taxon>
    </lineage>
</organism>
<accession>A0A9X4XDZ5</accession>
<comment type="caution">
    <text evidence="1">The sequence shown here is derived from an EMBL/GenBank/DDBJ whole genome shotgun (WGS) entry which is preliminary data.</text>
</comment>
<dbReference type="AlphaFoldDB" id="A0A9X4XDZ5"/>
<name>A0A9X4XDZ5_9FIRM</name>